<gene>
    <name evidence="5" type="ORF">NDK43_26900</name>
</gene>
<dbReference type="PANTHER" id="PTHR33154:SF18">
    <property type="entry name" value="ARSENICAL RESISTANCE OPERON REPRESSOR"/>
    <property type="match status" value="1"/>
</dbReference>
<dbReference type="Gene3D" id="1.10.10.10">
    <property type="entry name" value="Winged helix-like DNA-binding domain superfamily/Winged helix DNA-binding domain"/>
    <property type="match status" value="1"/>
</dbReference>
<keyword evidence="6" id="KW-1185">Reference proteome</keyword>
<dbReference type="InterPro" id="IPR001845">
    <property type="entry name" value="HTH_ArsR_DNA-bd_dom"/>
</dbReference>
<comment type="caution">
    <text evidence="5">The sequence shown here is derived from an EMBL/GenBank/DDBJ whole genome shotgun (WGS) entry which is preliminary data.</text>
</comment>
<dbReference type="InterPro" id="IPR011991">
    <property type="entry name" value="ArsR-like_HTH"/>
</dbReference>
<protein>
    <submittedName>
        <fullName evidence="5">Metalloregulator ArsR/SmtB family transcription factor</fullName>
    </submittedName>
</protein>
<dbReference type="InterPro" id="IPR051081">
    <property type="entry name" value="HTH_MetalResp_TranReg"/>
</dbReference>
<sequence>MEYQGIADILKILGNDTRLSMIAILLLKNSNVGEFSEILDISQPCISHHLRILKNADLITENRKGLWNVYSINSQNIYFPLVKDILSYFPSQGGKTGLVGETGIANYLRLIKTTFN</sequence>
<dbReference type="PANTHER" id="PTHR33154">
    <property type="entry name" value="TRANSCRIPTIONAL REGULATOR, ARSR FAMILY"/>
    <property type="match status" value="1"/>
</dbReference>
<dbReference type="Pfam" id="PF01022">
    <property type="entry name" value="HTH_5"/>
    <property type="match status" value="1"/>
</dbReference>
<dbReference type="InterPro" id="IPR036390">
    <property type="entry name" value="WH_DNA-bd_sf"/>
</dbReference>
<evidence type="ECO:0000256" key="3">
    <source>
        <dbReference type="ARBA" id="ARBA00023163"/>
    </source>
</evidence>
<evidence type="ECO:0000256" key="2">
    <source>
        <dbReference type="ARBA" id="ARBA00023125"/>
    </source>
</evidence>
<evidence type="ECO:0000313" key="6">
    <source>
        <dbReference type="Proteomes" id="UP001523262"/>
    </source>
</evidence>
<keyword evidence="1" id="KW-0805">Transcription regulation</keyword>
<dbReference type="PROSITE" id="PS50987">
    <property type="entry name" value="HTH_ARSR_2"/>
    <property type="match status" value="1"/>
</dbReference>
<name>A0ABT0WG71_9BACI</name>
<dbReference type="InterPro" id="IPR036388">
    <property type="entry name" value="WH-like_DNA-bd_sf"/>
</dbReference>
<keyword evidence="3" id="KW-0804">Transcription</keyword>
<dbReference type="Proteomes" id="UP001523262">
    <property type="component" value="Unassembled WGS sequence"/>
</dbReference>
<dbReference type="NCBIfam" id="NF033788">
    <property type="entry name" value="HTH_metalloreg"/>
    <property type="match status" value="1"/>
</dbReference>
<dbReference type="SUPFAM" id="SSF46785">
    <property type="entry name" value="Winged helix' DNA-binding domain"/>
    <property type="match status" value="1"/>
</dbReference>
<organism evidence="5 6">
    <name type="scientific">Neobacillus pocheonensis</name>
    <dbReference type="NCBI Taxonomy" id="363869"/>
    <lineage>
        <taxon>Bacteria</taxon>
        <taxon>Bacillati</taxon>
        <taxon>Bacillota</taxon>
        <taxon>Bacilli</taxon>
        <taxon>Bacillales</taxon>
        <taxon>Bacillaceae</taxon>
        <taxon>Neobacillus</taxon>
    </lineage>
</organism>
<keyword evidence="2" id="KW-0238">DNA-binding</keyword>
<dbReference type="PRINTS" id="PR00778">
    <property type="entry name" value="HTHARSR"/>
</dbReference>
<accession>A0ABT0WG71</accession>
<dbReference type="EMBL" id="JAMQCR010000002">
    <property type="protein sequence ID" value="MCM2535308.1"/>
    <property type="molecule type" value="Genomic_DNA"/>
</dbReference>
<evidence type="ECO:0000256" key="1">
    <source>
        <dbReference type="ARBA" id="ARBA00023015"/>
    </source>
</evidence>
<evidence type="ECO:0000313" key="5">
    <source>
        <dbReference type="EMBL" id="MCM2535308.1"/>
    </source>
</evidence>
<reference evidence="5 6" key="1">
    <citation type="submission" date="2022-06" db="EMBL/GenBank/DDBJ databases">
        <authorList>
            <person name="Jeon C.O."/>
        </authorList>
    </citation>
    <scope>NUCLEOTIDE SEQUENCE [LARGE SCALE GENOMIC DNA]</scope>
    <source>
        <strain evidence="5 6">KCTC 13943</strain>
    </source>
</reference>
<evidence type="ECO:0000259" key="4">
    <source>
        <dbReference type="PROSITE" id="PS50987"/>
    </source>
</evidence>
<dbReference type="CDD" id="cd00090">
    <property type="entry name" value="HTH_ARSR"/>
    <property type="match status" value="1"/>
</dbReference>
<feature type="domain" description="HTH arsR-type" evidence="4">
    <location>
        <begin position="1"/>
        <end position="92"/>
    </location>
</feature>
<dbReference type="SMART" id="SM00418">
    <property type="entry name" value="HTH_ARSR"/>
    <property type="match status" value="1"/>
</dbReference>
<proteinExistence type="predicted"/>